<evidence type="ECO:0000259" key="6">
    <source>
        <dbReference type="PROSITE" id="PS51153"/>
    </source>
</evidence>
<comment type="similarity">
    <text evidence="1">Belongs to the disease resistance NB-LRR family.</text>
</comment>
<keyword evidence="4" id="KW-0611">Plant defense</keyword>
<dbReference type="InterPro" id="IPR008808">
    <property type="entry name" value="Powdery_mildew-R_dom"/>
</dbReference>
<reference evidence="7 8" key="1">
    <citation type="submission" date="2021-05" db="EMBL/GenBank/DDBJ databases">
        <title>Genome Assembly of Synthetic Allotetraploid Brassica napus Reveals Homoeologous Exchanges between Subgenomes.</title>
        <authorList>
            <person name="Davis J.T."/>
        </authorList>
    </citation>
    <scope>NUCLEOTIDE SEQUENCE [LARGE SCALE GENOMIC DNA]</scope>
    <source>
        <strain evidence="8">cv. Da-Ae</strain>
        <tissue evidence="7">Seedling</tissue>
    </source>
</reference>
<dbReference type="Pfam" id="PF23598">
    <property type="entry name" value="LRR_14"/>
    <property type="match status" value="1"/>
</dbReference>
<dbReference type="InterPro" id="IPR015943">
    <property type="entry name" value="WD40/YVTN_repeat-like_dom_sf"/>
</dbReference>
<feature type="repeat" description="WD" evidence="5">
    <location>
        <begin position="861"/>
        <end position="894"/>
    </location>
</feature>
<gene>
    <name evidence="7" type="ORF">HID58_029790</name>
</gene>
<dbReference type="InterPro" id="IPR036388">
    <property type="entry name" value="WH-like_DNA-bd_sf"/>
</dbReference>
<dbReference type="Gene3D" id="2.130.10.10">
    <property type="entry name" value="YVTN repeat-like/Quinoprotein amine dehydrogenase"/>
    <property type="match status" value="1"/>
</dbReference>
<dbReference type="PROSITE" id="PS00678">
    <property type="entry name" value="WD_REPEATS_1"/>
    <property type="match status" value="1"/>
</dbReference>
<comment type="caution">
    <text evidence="7">The sequence shown here is derived from an EMBL/GenBank/DDBJ whole genome shotgun (WGS) entry which is preliminary data.</text>
</comment>
<dbReference type="Gene3D" id="1.10.8.430">
    <property type="entry name" value="Helical domain of apoptotic protease-activating factors"/>
    <property type="match status" value="1"/>
</dbReference>
<dbReference type="Gene3D" id="3.80.10.10">
    <property type="entry name" value="Ribonuclease Inhibitor"/>
    <property type="match status" value="1"/>
</dbReference>
<proteinExistence type="inferred from homology"/>
<dbReference type="PANTHER" id="PTHR36766">
    <property type="entry name" value="PLANT BROAD-SPECTRUM MILDEW RESISTANCE PROTEIN RPW8"/>
    <property type="match status" value="1"/>
</dbReference>
<accession>A0ABQ8CE33</accession>
<name>A0ABQ8CE33_BRANA</name>
<dbReference type="Gene3D" id="1.10.10.10">
    <property type="entry name" value="Winged helix-like DNA-binding domain superfamily/Winged helix DNA-binding domain"/>
    <property type="match status" value="1"/>
</dbReference>
<evidence type="ECO:0000256" key="4">
    <source>
        <dbReference type="ARBA" id="ARBA00022821"/>
    </source>
</evidence>
<dbReference type="InterPro" id="IPR001680">
    <property type="entry name" value="WD40_rpt"/>
</dbReference>
<dbReference type="PANTHER" id="PTHR36766:SF30">
    <property type="entry name" value="TIR-NBS TYPE DISEASE RESISTANCE PROTEIN-RELATED"/>
    <property type="match status" value="1"/>
</dbReference>
<protein>
    <recommendedName>
        <fullName evidence="6">RPW8 domain-containing protein</fullName>
    </recommendedName>
</protein>
<dbReference type="InterPro" id="IPR055414">
    <property type="entry name" value="LRR_R13L4/SHOC2-like"/>
</dbReference>
<dbReference type="InterPro" id="IPR032675">
    <property type="entry name" value="LRR_dom_sf"/>
</dbReference>
<dbReference type="EMBL" id="JAGKQM010000008">
    <property type="protein sequence ID" value="KAH0915344.1"/>
    <property type="molecule type" value="Genomic_DNA"/>
</dbReference>
<dbReference type="SUPFAM" id="SSF52540">
    <property type="entry name" value="P-loop containing nucleoside triphosphate hydrolases"/>
    <property type="match status" value="1"/>
</dbReference>
<dbReference type="SUPFAM" id="SSF52047">
    <property type="entry name" value="RNI-like"/>
    <property type="match status" value="1"/>
</dbReference>
<evidence type="ECO:0000256" key="2">
    <source>
        <dbReference type="ARBA" id="ARBA00022574"/>
    </source>
</evidence>
<dbReference type="InterPro" id="IPR027417">
    <property type="entry name" value="P-loop_NTPase"/>
</dbReference>
<dbReference type="Proteomes" id="UP000824890">
    <property type="component" value="Unassembled WGS sequence"/>
</dbReference>
<dbReference type="InterPro" id="IPR019775">
    <property type="entry name" value="WD40_repeat_CS"/>
</dbReference>
<evidence type="ECO:0000313" key="7">
    <source>
        <dbReference type="EMBL" id="KAH0915344.1"/>
    </source>
</evidence>
<keyword evidence="8" id="KW-1185">Reference proteome</keyword>
<keyword evidence="3" id="KW-0677">Repeat</keyword>
<dbReference type="InterPro" id="IPR042197">
    <property type="entry name" value="Apaf_helical"/>
</dbReference>
<organism evidence="7 8">
    <name type="scientific">Brassica napus</name>
    <name type="common">Rape</name>
    <dbReference type="NCBI Taxonomy" id="3708"/>
    <lineage>
        <taxon>Eukaryota</taxon>
        <taxon>Viridiplantae</taxon>
        <taxon>Streptophyta</taxon>
        <taxon>Embryophyta</taxon>
        <taxon>Tracheophyta</taxon>
        <taxon>Spermatophyta</taxon>
        <taxon>Magnoliopsida</taxon>
        <taxon>eudicotyledons</taxon>
        <taxon>Gunneridae</taxon>
        <taxon>Pentapetalae</taxon>
        <taxon>rosids</taxon>
        <taxon>malvids</taxon>
        <taxon>Brassicales</taxon>
        <taxon>Brassicaceae</taxon>
        <taxon>Brassiceae</taxon>
        <taxon>Brassica</taxon>
    </lineage>
</organism>
<sequence>MAITDFFAGEIATELLKQLFMISAKAWKYKSVAERLIDLIEDIQPTIKEIQYSGVELPPHRQAQIGMLSNTLEKGKKLTEKVLSARRWNVYRQLTLARKMEKLEKDISNFLKNQILTHILADVHLLRANSDVRFDRVDRSLEMMTEHLGSMKIGGGGMIREAMKIAEATMEIEMGNEEEKFGVGLEIGKRKVKKMMFSAERGLIGISGMGGHFENKVLFLTVSQSPMLEELRAHIWAFVSGYEGVNPVPNWNLQYEGGVKTQKLVILDDVWTREALDCLTFNIPGCTTLVVSRSKLTEPKATYDVEVLREDEALSLFCLCAFGQKTIPPGFDKSMVEQVAGECKGLPLALKVTGASLKDRPEMYWKGALQRLQKGEPADESHETRLLHQMEASLENLDPTTRECFLDLGAFPEDRKIPVDVLINMWIEIHDLEEAIAFATLVDLSHKNLLTLGKDPRLGSSYASYYDVFVTQHDVLRDLALHLSNKGKVNIRKRLLMPKREKALPKEWGRNIDEPYRAQIVSIHTEEMDEMGWSDFEMDFPKAEILILNFSSDKYVLPPFITKMSKLRVLVIINNGMSPAVLHDFSIFANLSYLRTLWLERVHVPELYNTTVPLKKLHKMSLILCKINNSFDQTGVDISNLFPKLADLTIDHCDDLVSLPSSICGMTSLNSLSITNCPRLSELPKNLSKLQALEILRLYACLELKALPVEICELPKLKYLDISQCVNLSCLPEEIGKLRTLEKIDMRECFFSDRLSSAVSLESLRHVICDKDVAFIWEEVEKAVPGLKIEAAEKCFKKTISTDFTATSSISPKGHLSTDDISQVCSLLWSKNERELLSSQGFAQNQLTLWKYPSMVKMAELNGHTSREFYIWPSPDGCTVASAAGDETLRFWNVFGVPETASKSCT</sequence>
<dbReference type="Gene3D" id="3.40.50.300">
    <property type="entry name" value="P-loop containing nucleotide triphosphate hydrolases"/>
    <property type="match status" value="1"/>
</dbReference>
<evidence type="ECO:0000256" key="3">
    <source>
        <dbReference type="ARBA" id="ARBA00022737"/>
    </source>
</evidence>
<evidence type="ECO:0000313" key="8">
    <source>
        <dbReference type="Proteomes" id="UP000824890"/>
    </source>
</evidence>
<dbReference type="PROSITE" id="PS50082">
    <property type="entry name" value="WD_REPEATS_2"/>
    <property type="match status" value="1"/>
</dbReference>
<dbReference type="Pfam" id="PF05659">
    <property type="entry name" value="RPW8"/>
    <property type="match status" value="1"/>
</dbReference>
<feature type="domain" description="RPW8" evidence="6">
    <location>
        <begin position="1"/>
        <end position="149"/>
    </location>
</feature>
<dbReference type="PRINTS" id="PR00364">
    <property type="entry name" value="DISEASERSIST"/>
</dbReference>
<evidence type="ECO:0000256" key="1">
    <source>
        <dbReference type="ARBA" id="ARBA00008894"/>
    </source>
</evidence>
<dbReference type="PROSITE" id="PS51153">
    <property type="entry name" value="RPW8"/>
    <property type="match status" value="1"/>
</dbReference>
<evidence type="ECO:0000256" key="5">
    <source>
        <dbReference type="PROSITE-ProRule" id="PRU00221"/>
    </source>
</evidence>
<dbReference type="InterPro" id="IPR036322">
    <property type="entry name" value="WD40_repeat_dom_sf"/>
</dbReference>
<dbReference type="SUPFAM" id="SSF50978">
    <property type="entry name" value="WD40 repeat-like"/>
    <property type="match status" value="1"/>
</dbReference>
<keyword evidence="2 5" id="KW-0853">WD repeat</keyword>